<dbReference type="InterPro" id="IPR015330">
    <property type="entry name" value="DNA_primase/pol_bifunc_N"/>
</dbReference>
<dbReference type="Pfam" id="PF09250">
    <property type="entry name" value="Prim-Pol"/>
    <property type="match status" value="1"/>
</dbReference>
<sequence length="559" mass="64134">MAENILLEAALHYAEDYKWSVIPLAAGTKIPLKDFVFEPFREKIATREQIETWWRENPKYNIGVITGKLSNLLVVDLDKYKDHYKEENALMHFGDDIKTPIVETPRGGEHLYFNYPGQGITIGENILPAIDFRGEGGYAVLPPSDNGNGNFYRWTYSRDEFAHADCPVSFINILINKVPIYVTALSDDPMRDMGVTSVTECDIWQDGTRDKNLFHVAYCLAKTGNTNDYILQTLRALVWSWGERDERWVSAKAKSAMDRLENKERNVQAMVDEFILVTSGDFSVTNMDKELGFVTSRDMAAARKALSRRKDTLVEKAGKKDGWWRRIDTEIEEMDFEEENGDLSKIKLPFGLHELVDIYEGNIILVSGEFNAGKSLFAMTTLTMNKNKIPIRYMSSEMKAGEIKARYKWFGIDKEFYWPDKNCKYIALRNNIATAIIPDGLNFIDYMEFPEGNYTLATEYMKQIHDKLRKGIAVVCIQHKEGASLPRSADLAMEKPRLAIALRKISKDDDIVTGYATLIKVKHPKMGKMENKKLKYEIRHHGSEFKTLIDWGFWKNIGV</sequence>
<feature type="domain" description="DNA primase/polymerase bifunctional N-terminal" evidence="1">
    <location>
        <begin position="10"/>
        <end position="170"/>
    </location>
</feature>
<evidence type="ECO:0000313" key="2">
    <source>
        <dbReference type="EMBL" id="QJA96085.1"/>
    </source>
</evidence>
<dbReference type="Gene3D" id="3.30.720.160">
    <property type="entry name" value="Bifunctional DNA primase/polymerase, N-terminal"/>
    <property type="match status" value="1"/>
</dbReference>
<dbReference type="Gene3D" id="3.40.50.300">
    <property type="entry name" value="P-loop containing nucleotide triphosphate hydrolases"/>
    <property type="match status" value="1"/>
</dbReference>
<dbReference type="CDD" id="cd04859">
    <property type="entry name" value="Prim_Pol"/>
    <property type="match status" value="1"/>
</dbReference>
<protein>
    <submittedName>
        <fullName evidence="2">Putative bifunctional DNA primase/polymerase</fullName>
    </submittedName>
</protein>
<reference evidence="2" key="1">
    <citation type="submission" date="2020-03" db="EMBL/GenBank/DDBJ databases">
        <title>The deep terrestrial virosphere.</title>
        <authorList>
            <person name="Holmfeldt K."/>
            <person name="Nilsson E."/>
            <person name="Simone D."/>
            <person name="Lopez-Fernandez M."/>
            <person name="Wu X."/>
            <person name="de Brujin I."/>
            <person name="Lundin D."/>
            <person name="Andersson A."/>
            <person name="Bertilsson S."/>
            <person name="Dopson M."/>
        </authorList>
    </citation>
    <scope>NUCLEOTIDE SEQUENCE</scope>
    <source>
        <strain evidence="2">MM415B04941</strain>
    </source>
</reference>
<dbReference type="AlphaFoldDB" id="A0A6M3LU46"/>
<proteinExistence type="predicted"/>
<gene>
    <name evidence="2" type="ORF">MM415B04941_0005</name>
</gene>
<name>A0A6M3LU46_9ZZZZ</name>
<evidence type="ECO:0000259" key="1">
    <source>
        <dbReference type="SMART" id="SM00943"/>
    </source>
</evidence>
<dbReference type="EMBL" id="MT143369">
    <property type="protein sequence ID" value="QJA96085.1"/>
    <property type="molecule type" value="Genomic_DNA"/>
</dbReference>
<accession>A0A6M3LU46</accession>
<dbReference type="SUPFAM" id="SSF56747">
    <property type="entry name" value="Prim-pol domain"/>
    <property type="match status" value="1"/>
</dbReference>
<dbReference type="SMART" id="SM00943">
    <property type="entry name" value="Prim-Pol"/>
    <property type="match status" value="1"/>
</dbReference>
<organism evidence="2">
    <name type="scientific">viral metagenome</name>
    <dbReference type="NCBI Taxonomy" id="1070528"/>
    <lineage>
        <taxon>unclassified sequences</taxon>
        <taxon>metagenomes</taxon>
        <taxon>organismal metagenomes</taxon>
    </lineage>
</organism>
<dbReference type="InterPro" id="IPR027417">
    <property type="entry name" value="P-loop_NTPase"/>
</dbReference>
<dbReference type="SUPFAM" id="SSF52540">
    <property type="entry name" value="P-loop containing nucleoside triphosphate hydrolases"/>
    <property type="match status" value="1"/>
</dbReference>